<dbReference type="OrthoDB" id="345880at2"/>
<evidence type="ECO:0000256" key="7">
    <source>
        <dbReference type="SAM" id="SignalP"/>
    </source>
</evidence>
<dbReference type="InterPro" id="IPR041756">
    <property type="entry name" value="M28_SGAP-like"/>
</dbReference>
<keyword evidence="5" id="KW-0378">Hydrolase</keyword>
<evidence type="ECO:0000256" key="1">
    <source>
        <dbReference type="ARBA" id="ARBA00005957"/>
    </source>
</evidence>
<dbReference type="FunFam" id="2.60.120.260:FF:000149">
    <property type="entry name" value="Leupeptin-inactivating enzyme 1"/>
    <property type="match status" value="1"/>
</dbReference>
<accession>A0A495W6F9</accession>
<feature type="signal peptide" evidence="7">
    <location>
        <begin position="1"/>
        <end position="27"/>
    </location>
</feature>
<dbReference type="Pfam" id="PF04389">
    <property type="entry name" value="Peptidase_M28"/>
    <property type="match status" value="1"/>
</dbReference>
<dbReference type="GO" id="GO:0006508">
    <property type="term" value="P:proteolysis"/>
    <property type="evidence" value="ECO:0007669"/>
    <property type="project" value="UniProtKB-KW"/>
</dbReference>
<name>A0A495W6F9_9PSEU</name>
<dbReference type="FunFam" id="3.40.630.10:FF:000066">
    <property type="entry name" value="M28 family peptidase"/>
    <property type="match status" value="1"/>
</dbReference>
<dbReference type="InterPro" id="IPR008979">
    <property type="entry name" value="Galactose-bd-like_sf"/>
</dbReference>
<dbReference type="SUPFAM" id="SSF49785">
    <property type="entry name" value="Galactose-binding domain-like"/>
    <property type="match status" value="1"/>
</dbReference>
<dbReference type="PANTHER" id="PTHR12147:SF26">
    <property type="entry name" value="PEPTIDASE M28 DOMAIN-CONTAINING PROTEIN"/>
    <property type="match status" value="1"/>
</dbReference>
<dbReference type="InterPro" id="IPR007484">
    <property type="entry name" value="Peptidase_M28"/>
</dbReference>
<dbReference type="GO" id="GO:0008235">
    <property type="term" value="F:metalloexopeptidase activity"/>
    <property type="evidence" value="ECO:0007669"/>
    <property type="project" value="InterPro"/>
</dbReference>
<evidence type="ECO:0000256" key="5">
    <source>
        <dbReference type="ARBA" id="ARBA00022801"/>
    </source>
</evidence>
<feature type="chain" id="PRO_5019827271" evidence="7">
    <location>
        <begin position="28"/>
        <end position="432"/>
    </location>
</feature>
<feature type="domain" description="P/Homo B" evidence="8">
    <location>
        <begin position="317"/>
        <end position="432"/>
    </location>
</feature>
<sequence>MSLKRTIPVASALLLAATLLSPPAAPAAPAALAAPDIPLANVQAHLNSLQTIATNNGGNRAHGRPGYRASLDYIKAKLDAVGYTTSVQQFTHGGATGYNLTADWPGGDANNTLMLGGHLDSVGAGPGINDNGTGSAGILEVALTVARENLKPERHLRFGWWGAEELGLVGSNYYVAQLPSAERSRIKAYLNFDMIGSPNPGYFVYSASGQPTGSAQLQQTLQAAFNGVVATELTSVGGRSDHAAFARAGIPVGGLFTGAESVKTAAQAAKWGGSSGVAFDRCYHRACDNIGNLNTTALDRMSDAIAHAVWALAGVGTPGGQKFENTDDLPVPDQAAVESTITVSGVAGNAPSALVVGVDITHTYRGDLVVDLVAPDGTAFRLKDSGSDSGDNLVTTYTVDASGEAANGAWKLRVRDAGPQDVGTINGWYLQF</sequence>
<evidence type="ECO:0000256" key="3">
    <source>
        <dbReference type="ARBA" id="ARBA00022723"/>
    </source>
</evidence>
<dbReference type="Pfam" id="PF01483">
    <property type="entry name" value="P_proprotein"/>
    <property type="match status" value="1"/>
</dbReference>
<evidence type="ECO:0000256" key="2">
    <source>
        <dbReference type="ARBA" id="ARBA00022670"/>
    </source>
</evidence>
<dbReference type="AlphaFoldDB" id="A0A495W6F9"/>
<dbReference type="RefSeq" id="WP_121007092.1">
    <property type="nucleotide sequence ID" value="NZ_RBXO01000001.1"/>
</dbReference>
<dbReference type="PROSITE" id="PS51829">
    <property type="entry name" value="P_HOMO_B"/>
    <property type="match status" value="1"/>
</dbReference>
<dbReference type="Gene3D" id="3.40.630.10">
    <property type="entry name" value="Zn peptidases"/>
    <property type="match status" value="1"/>
</dbReference>
<dbReference type="InterPro" id="IPR002884">
    <property type="entry name" value="P_dom"/>
</dbReference>
<keyword evidence="4 7" id="KW-0732">Signal</keyword>
<evidence type="ECO:0000313" key="9">
    <source>
        <dbReference type="EMBL" id="RKT55388.1"/>
    </source>
</evidence>
<dbReference type="GO" id="GO:0004177">
    <property type="term" value="F:aminopeptidase activity"/>
    <property type="evidence" value="ECO:0007669"/>
    <property type="project" value="UniProtKB-KW"/>
</dbReference>
<comment type="similarity">
    <text evidence="1">Belongs to the peptidase M28 family. M28A subfamily.</text>
</comment>
<protein>
    <submittedName>
        <fullName evidence="9">Aminopeptidase S</fullName>
    </submittedName>
</protein>
<keyword evidence="3" id="KW-0479">Metal-binding</keyword>
<evidence type="ECO:0000259" key="8">
    <source>
        <dbReference type="PROSITE" id="PS51829"/>
    </source>
</evidence>
<gene>
    <name evidence="9" type="ORF">C8E97_4056</name>
</gene>
<dbReference type="CDD" id="cd03876">
    <property type="entry name" value="M28_SGAP_like"/>
    <property type="match status" value="1"/>
</dbReference>
<proteinExistence type="inferred from homology"/>
<keyword evidence="10" id="KW-1185">Reference proteome</keyword>
<reference evidence="9 10" key="1">
    <citation type="submission" date="2018-10" db="EMBL/GenBank/DDBJ databases">
        <title>Sequencing the genomes of 1000 actinobacteria strains.</title>
        <authorList>
            <person name="Klenk H.-P."/>
        </authorList>
    </citation>
    <scope>NUCLEOTIDE SEQUENCE [LARGE SCALE GENOMIC DNA]</scope>
    <source>
        <strain evidence="9 10">DSM 43800</strain>
    </source>
</reference>
<evidence type="ECO:0000256" key="6">
    <source>
        <dbReference type="ARBA" id="ARBA00022833"/>
    </source>
</evidence>
<dbReference type="PANTHER" id="PTHR12147">
    <property type="entry name" value="METALLOPEPTIDASE M28 FAMILY MEMBER"/>
    <property type="match status" value="1"/>
</dbReference>
<keyword evidence="2" id="KW-0645">Protease</keyword>
<dbReference type="GO" id="GO:0004252">
    <property type="term" value="F:serine-type endopeptidase activity"/>
    <property type="evidence" value="ECO:0007669"/>
    <property type="project" value="InterPro"/>
</dbReference>
<evidence type="ECO:0000256" key="4">
    <source>
        <dbReference type="ARBA" id="ARBA00022729"/>
    </source>
</evidence>
<dbReference type="EMBL" id="RBXO01000001">
    <property type="protein sequence ID" value="RKT55388.1"/>
    <property type="molecule type" value="Genomic_DNA"/>
</dbReference>
<dbReference type="Proteomes" id="UP000282084">
    <property type="component" value="Unassembled WGS sequence"/>
</dbReference>
<organism evidence="9 10">
    <name type="scientific">Saccharothrix australiensis</name>
    <dbReference type="NCBI Taxonomy" id="2072"/>
    <lineage>
        <taxon>Bacteria</taxon>
        <taxon>Bacillati</taxon>
        <taxon>Actinomycetota</taxon>
        <taxon>Actinomycetes</taxon>
        <taxon>Pseudonocardiales</taxon>
        <taxon>Pseudonocardiaceae</taxon>
        <taxon>Saccharothrix</taxon>
    </lineage>
</organism>
<keyword evidence="9" id="KW-0031">Aminopeptidase</keyword>
<dbReference type="Gene3D" id="2.60.120.260">
    <property type="entry name" value="Galactose-binding domain-like"/>
    <property type="match status" value="1"/>
</dbReference>
<dbReference type="SUPFAM" id="SSF53187">
    <property type="entry name" value="Zn-dependent exopeptidases"/>
    <property type="match status" value="1"/>
</dbReference>
<dbReference type="GO" id="GO:0046872">
    <property type="term" value="F:metal ion binding"/>
    <property type="evidence" value="ECO:0007669"/>
    <property type="project" value="UniProtKB-KW"/>
</dbReference>
<evidence type="ECO:0000313" key="10">
    <source>
        <dbReference type="Proteomes" id="UP000282084"/>
    </source>
</evidence>
<comment type="caution">
    <text evidence="9">The sequence shown here is derived from an EMBL/GenBank/DDBJ whole genome shotgun (WGS) entry which is preliminary data.</text>
</comment>
<keyword evidence="6" id="KW-0862">Zinc</keyword>
<dbReference type="InterPro" id="IPR045175">
    <property type="entry name" value="M28_fam"/>
</dbReference>